<dbReference type="KEGG" id="svp:Pan189_34070"/>
<dbReference type="Gene3D" id="3.30.930.10">
    <property type="entry name" value="Bira Bifunctional Protein, Domain 2"/>
    <property type="match status" value="1"/>
</dbReference>
<dbReference type="PROSITE" id="PS51733">
    <property type="entry name" value="BPL_LPL_CATALYTIC"/>
    <property type="match status" value="1"/>
</dbReference>
<organism evidence="3 4">
    <name type="scientific">Stratiformator vulcanicus</name>
    <dbReference type="NCBI Taxonomy" id="2527980"/>
    <lineage>
        <taxon>Bacteria</taxon>
        <taxon>Pseudomonadati</taxon>
        <taxon>Planctomycetota</taxon>
        <taxon>Planctomycetia</taxon>
        <taxon>Planctomycetales</taxon>
        <taxon>Planctomycetaceae</taxon>
        <taxon>Stratiformator</taxon>
    </lineage>
</organism>
<dbReference type="InterPro" id="IPR004408">
    <property type="entry name" value="Biotin_CoA_COase_ligase"/>
</dbReference>
<dbReference type="InterPro" id="IPR004143">
    <property type="entry name" value="BPL_LPL_catalytic"/>
</dbReference>
<gene>
    <name evidence="3" type="primary">birA</name>
    <name evidence="3" type="ORF">Pan189_34070</name>
</gene>
<dbReference type="PANTHER" id="PTHR12835">
    <property type="entry name" value="BIOTIN PROTEIN LIGASE"/>
    <property type="match status" value="1"/>
</dbReference>
<dbReference type="SUPFAM" id="SSF50037">
    <property type="entry name" value="C-terminal domain of transcriptional repressors"/>
    <property type="match status" value="1"/>
</dbReference>
<evidence type="ECO:0000313" key="4">
    <source>
        <dbReference type="Proteomes" id="UP000317318"/>
    </source>
</evidence>
<dbReference type="AlphaFoldDB" id="A0A517R534"/>
<feature type="domain" description="BPL/LPL catalytic" evidence="2">
    <location>
        <begin position="3"/>
        <end position="197"/>
    </location>
</feature>
<dbReference type="OrthoDB" id="9807064at2"/>
<evidence type="ECO:0000259" key="2">
    <source>
        <dbReference type="PROSITE" id="PS51733"/>
    </source>
</evidence>
<dbReference type="InterPro" id="IPR045864">
    <property type="entry name" value="aa-tRNA-synth_II/BPL/LPL"/>
</dbReference>
<accession>A0A517R534</accession>
<keyword evidence="1 3" id="KW-0436">Ligase</keyword>
<dbReference type="Pfam" id="PF03099">
    <property type="entry name" value="BPL_LplA_LipB"/>
    <property type="match status" value="1"/>
</dbReference>
<dbReference type="RefSeq" id="WP_145365129.1">
    <property type="nucleotide sequence ID" value="NZ_CP036268.1"/>
</dbReference>
<protein>
    <submittedName>
        <fullName evidence="3">Bifunctional ligase/repressor BirA</fullName>
        <ecNumber evidence="3">6.3.4.15</ecNumber>
    </submittedName>
</protein>
<dbReference type="Proteomes" id="UP000317318">
    <property type="component" value="Chromosome"/>
</dbReference>
<dbReference type="Gene3D" id="2.30.30.100">
    <property type="match status" value="1"/>
</dbReference>
<evidence type="ECO:0000256" key="1">
    <source>
        <dbReference type="ARBA" id="ARBA00022598"/>
    </source>
</evidence>
<dbReference type="NCBIfam" id="TIGR00121">
    <property type="entry name" value="birA_ligase"/>
    <property type="match status" value="1"/>
</dbReference>
<dbReference type="EC" id="6.3.4.15" evidence="3"/>
<dbReference type="CDD" id="cd16442">
    <property type="entry name" value="BPL"/>
    <property type="match status" value="1"/>
</dbReference>
<dbReference type="InterPro" id="IPR008988">
    <property type="entry name" value="Transcriptional_repressor_C"/>
</dbReference>
<sequence>MTPELKSRIATETMVAVIDAHESLDSTNDRAKSLISAGEVSTPVLVFATRQTAGRGRGANRWVAGSGSLTFSVVIDPADFKLETAELPLVSLITGLAVRDAISSKLGDVCVQLKWPNDVLINRKKVCGILVEIERAGAIPFLVIGIGINVGVDFRNASVEIRDRAISLNDIADQSVDPSEHLIEILIRLESELGDYRDSRAFPRKRYAAHCALTGRTVGLSSGDRVTYGLCRGVDDGGGITLENEAGSSVYYGGTITHIA</sequence>
<dbReference type="SUPFAM" id="SSF55681">
    <property type="entry name" value="Class II aaRS and biotin synthetases"/>
    <property type="match status" value="1"/>
</dbReference>
<reference evidence="3 4" key="1">
    <citation type="submission" date="2019-02" db="EMBL/GenBank/DDBJ databases">
        <title>Deep-cultivation of Planctomycetes and their phenomic and genomic characterization uncovers novel biology.</title>
        <authorList>
            <person name="Wiegand S."/>
            <person name="Jogler M."/>
            <person name="Boedeker C."/>
            <person name="Pinto D."/>
            <person name="Vollmers J."/>
            <person name="Rivas-Marin E."/>
            <person name="Kohn T."/>
            <person name="Peeters S.H."/>
            <person name="Heuer A."/>
            <person name="Rast P."/>
            <person name="Oberbeckmann S."/>
            <person name="Bunk B."/>
            <person name="Jeske O."/>
            <person name="Meyerdierks A."/>
            <person name="Storesund J.E."/>
            <person name="Kallscheuer N."/>
            <person name="Luecker S."/>
            <person name="Lage O.M."/>
            <person name="Pohl T."/>
            <person name="Merkel B.J."/>
            <person name="Hornburger P."/>
            <person name="Mueller R.-W."/>
            <person name="Bruemmer F."/>
            <person name="Labrenz M."/>
            <person name="Spormann A.M."/>
            <person name="Op den Camp H."/>
            <person name="Overmann J."/>
            <person name="Amann R."/>
            <person name="Jetten M.S.M."/>
            <person name="Mascher T."/>
            <person name="Medema M.H."/>
            <person name="Devos D.P."/>
            <person name="Kaster A.-K."/>
            <person name="Ovreas L."/>
            <person name="Rohde M."/>
            <person name="Galperin M.Y."/>
            <person name="Jogler C."/>
        </authorList>
    </citation>
    <scope>NUCLEOTIDE SEQUENCE [LARGE SCALE GENOMIC DNA]</scope>
    <source>
        <strain evidence="3 4">Pan189</strain>
    </source>
</reference>
<dbReference type="EMBL" id="CP036268">
    <property type="protein sequence ID" value="QDT39006.1"/>
    <property type="molecule type" value="Genomic_DNA"/>
</dbReference>
<dbReference type="GO" id="GO:0004077">
    <property type="term" value="F:biotin--[biotin carboxyl-carrier protein] ligase activity"/>
    <property type="evidence" value="ECO:0007669"/>
    <property type="project" value="UniProtKB-EC"/>
</dbReference>
<name>A0A517R534_9PLAN</name>
<evidence type="ECO:0000313" key="3">
    <source>
        <dbReference type="EMBL" id="QDT39006.1"/>
    </source>
</evidence>
<dbReference type="PANTHER" id="PTHR12835:SF5">
    <property type="entry name" value="BIOTIN--PROTEIN LIGASE"/>
    <property type="match status" value="1"/>
</dbReference>
<proteinExistence type="predicted"/>
<dbReference type="GO" id="GO:0005737">
    <property type="term" value="C:cytoplasm"/>
    <property type="evidence" value="ECO:0007669"/>
    <property type="project" value="TreeGrafter"/>
</dbReference>
<keyword evidence="4" id="KW-1185">Reference proteome</keyword>